<evidence type="ECO:0000256" key="2">
    <source>
        <dbReference type="PROSITE-ProRule" id="PRU00591"/>
    </source>
</evidence>
<dbReference type="EMBL" id="WPCR01000015">
    <property type="protein sequence ID" value="NHM14954.1"/>
    <property type="molecule type" value="Genomic_DNA"/>
</dbReference>
<evidence type="ECO:0000256" key="1">
    <source>
        <dbReference type="ARBA" id="ARBA00022737"/>
    </source>
</evidence>
<name>A0ABX0ILT7_9ACTN</name>
<dbReference type="Gene3D" id="2.10.270.10">
    <property type="entry name" value="Cholin Binding"/>
    <property type="match status" value="3"/>
</dbReference>
<accession>A0ABX0ILT7</accession>
<evidence type="ECO:0000313" key="5">
    <source>
        <dbReference type="EMBL" id="NHM14954.1"/>
    </source>
</evidence>
<keyword evidence="4" id="KW-1133">Transmembrane helix</keyword>
<evidence type="ECO:0000313" key="6">
    <source>
        <dbReference type="Proteomes" id="UP000636394"/>
    </source>
</evidence>
<organism evidence="5 6">
    <name type="scientific">Xiamenia xianingshaonis</name>
    <dbReference type="NCBI Taxonomy" id="2682776"/>
    <lineage>
        <taxon>Bacteria</taxon>
        <taxon>Bacillati</taxon>
        <taxon>Actinomycetota</taxon>
        <taxon>Coriobacteriia</taxon>
        <taxon>Eggerthellales</taxon>
        <taxon>Eggerthellaceae</taxon>
        <taxon>Xiamenia</taxon>
    </lineage>
</organism>
<dbReference type="InterPro" id="IPR018337">
    <property type="entry name" value="Cell_wall/Cho-bd_repeat"/>
</dbReference>
<proteinExistence type="predicted"/>
<keyword evidence="4" id="KW-0472">Membrane</keyword>
<dbReference type="SUPFAM" id="SSF69360">
    <property type="entry name" value="Cell wall binding repeat"/>
    <property type="match status" value="1"/>
</dbReference>
<keyword evidence="6" id="KW-1185">Reference proteome</keyword>
<dbReference type="Pfam" id="PF19127">
    <property type="entry name" value="Choline_bind_3"/>
    <property type="match status" value="2"/>
</dbReference>
<dbReference type="PROSITE" id="PS51170">
    <property type="entry name" value="CW"/>
    <property type="match status" value="2"/>
</dbReference>
<dbReference type="Proteomes" id="UP000636394">
    <property type="component" value="Unassembled WGS sequence"/>
</dbReference>
<feature type="repeat" description="Cell wall-binding" evidence="2">
    <location>
        <begin position="598"/>
        <end position="617"/>
    </location>
</feature>
<feature type="transmembrane region" description="Helical" evidence="4">
    <location>
        <begin position="68"/>
        <end position="90"/>
    </location>
</feature>
<keyword evidence="1" id="KW-0677">Repeat</keyword>
<keyword evidence="4" id="KW-0812">Transmembrane</keyword>
<evidence type="ECO:0008006" key="7">
    <source>
        <dbReference type="Google" id="ProtNLM"/>
    </source>
</evidence>
<reference evidence="5 6" key="1">
    <citation type="submission" date="2019-11" db="EMBL/GenBank/DDBJ databases">
        <title>Eggerthellaceae novel genus isolated from the rectal contents of marmort.</title>
        <authorList>
            <person name="Zhang G."/>
        </authorList>
    </citation>
    <scope>NUCLEOTIDE SEQUENCE [LARGE SCALE GENOMIC DNA]</scope>
    <source>
        <strain evidence="6">zg-886</strain>
    </source>
</reference>
<dbReference type="Gene3D" id="2.170.130.30">
    <property type="match status" value="2"/>
</dbReference>
<feature type="repeat" description="Cell wall-binding" evidence="2">
    <location>
        <begin position="578"/>
        <end position="597"/>
    </location>
</feature>
<sequence>MAHGDAPSGGAAEVAAAQAGVAQRMRGRVASTKRLLLSPSASAEKRRMKGANVREIRKTRIEGAAAKAWLAVFALATALVMGLSPTAAWADDARAAQAPLNATDTVTLTVVGGAANASPADADDYQVWVNKEYVAADILAAAKKQDAAETLATLDAADLLAAAQAAGDIAAYDAPENTGFGGRYLQAITSKSGVELAQWNAPDFSASLYWSLYDNGAYAETGMSFTPLKANGAYQFCWSAYDAAGVPDSWTAFYQDHEPAGPASTELEPAVTLTVAGGETTDWNTGVTSYDVWTNHRMPLSSVLEAARKTNPDAQLESLTMVDLLAAAKQQGYLKDYEIEESTYGPYLNAITSTQDKQLAGLNSPNYDLSLYWSLYVDGAYAQTGIGGIRLEAGHAYQIGWDAYTTALAPTSWPAFYQEKPPAKVPAAKPGSGQGTAAKPGWSQASDGTWSYVDANGALVKDAWKRVGGEWYLFDKHGVMVTGWKKIGGTWYYLNTEADAKAGYGPAGAAAVGWQSVNGTWYYFRTAKEGVEGSMVAAQWLQKSGIWYHLGKSGAMDTGWLKLGSTWYYLDPVSGAMATGWQYLGGEWYYLDGSGAMQTGWYRVGGTWYYSYASGAMAHDCWVGAYYLNGSGAWTRSR</sequence>
<gene>
    <name evidence="5" type="ORF">GMI68_09350</name>
</gene>
<protein>
    <recommendedName>
        <fullName evidence="7">Cell wall-binding repeat protein</fullName>
    </recommendedName>
</protein>
<evidence type="ECO:0000256" key="3">
    <source>
        <dbReference type="SAM" id="MobiDB-lite"/>
    </source>
</evidence>
<feature type="region of interest" description="Disordered" evidence="3">
    <location>
        <begin position="424"/>
        <end position="445"/>
    </location>
</feature>
<evidence type="ECO:0000256" key="4">
    <source>
        <dbReference type="SAM" id="Phobius"/>
    </source>
</evidence>
<comment type="caution">
    <text evidence="5">The sequence shown here is derived from an EMBL/GenBank/DDBJ whole genome shotgun (WGS) entry which is preliminary data.</text>
</comment>
<dbReference type="Pfam" id="PF01473">
    <property type="entry name" value="Choline_bind_1"/>
    <property type="match status" value="2"/>
</dbReference>